<dbReference type="InterPro" id="IPR014718">
    <property type="entry name" value="GH-type_carb-bd"/>
</dbReference>
<dbReference type="Gene3D" id="2.70.98.10">
    <property type="match status" value="1"/>
</dbReference>
<dbReference type="GO" id="GO:0030246">
    <property type="term" value="F:carbohydrate binding"/>
    <property type="evidence" value="ECO:0007669"/>
    <property type="project" value="InterPro"/>
</dbReference>
<reference evidence="2" key="1">
    <citation type="submission" date="2020-04" db="EMBL/GenBank/DDBJ databases">
        <authorList>
            <person name="Alioto T."/>
            <person name="Alioto T."/>
            <person name="Gomez Garrido J."/>
        </authorList>
    </citation>
    <scope>NUCLEOTIDE SEQUENCE</scope>
    <source>
        <strain evidence="2">A484AB</strain>
    </source>
</reference>
<dbReference type="Pfam" id="PF02278">
    <property type="entry name" value="Lyase_8"/>
    <property type="match status" value="1"/>
</dbReference>
<protein>
    <submittedName>
        <fullName evidence="2">Chondroitin sulfate ABC exolyase</fullName>
    </submittedName>
</protein>
<dbReference type="InterPro" id="IPR039174">
    <property type="entry name" value="Chondroitin_ABC_lyase"/>
</dbReference>
<proteinExistence type="predicted"/>
<dbReference type="OrthoDB" id="5980780at2759"/>
<sequence length="324" mass="36652">VYYIISIPYHTFHRSLQILLALYRKAKKAEIQPAEPQTGHWVHNFAALSIHRRKHWVVTVKGFSRYIWDFEGSSNQNIYGIYQSHGALQISNSEESLNAYDVQHGWDWTRVPGTTTIRLSLHELKMLNVNRYYQPSKLVGGVVLTSKDPRLANGVFAMRFHRPLYGSGHGKTAGYGRKRTINCKPMPAAYWQAYVEKSDKLKDPMKYLETANTFTGKELLSADCMEKIKNTVCVPLYCSEDEKSIIVPNLQDKCNGVLECINKASDKYDKLSSILKPIKDSLKGGCDKVVEAIKAATSDAYIMSHASELLLFTIGIALLAMNFH</sequence>
<evidence type="ECO:0000259" key="1">
    <source>
        <dbReference type="Pfam" id="PF02278"/>
    </source>
</evidence>
<dbReference type="PANTHER" id="PTHR37322:SF3">
    <property type="entry name" value="CHONDROITIN SULFATE ABC EXOLYASE"/>
    <property type="match status" value="1"/>
</dbReference>
<dbReference type="GO" id="GO:0006027">
    <property type="term" value="P:glycosaminoglycan catabolic process"/>
    <property type="evidence" value="ECO:0007669"/>
    <property type="project" value="InterPro"/>
</dbReference>
<dbReference type="GO" id="GO:0005576">
    <property type="term" value="C:extracellular region"/>
    <property type="evidence" value="ECO:0007669"/>
    <property type="project" value="InterPro"/>
</dbReference>
<name>A0A7D9DSV1_PARCT</name>
<comment type="caution">
    <text evidence="2">The sequence shown here is derived from an EMBL/GenBank/DDBJ whole genome shotgun (WGS) entry which is preliminary data.</text>
</comment>
<evidence type="ECO:0000313" key="3">
    <source>
        <dbReference type="Proteomes" id="UP001152795"/>
    </source>
</evidence>
<dbReference type="PANTHER" id="PTHR37322">
    <property type="match status" value="1"/>
</dbReference>
<accession>A0A7D9DSV1</accession>
<feature type="non-terminal residue" evidence="2">
    <location>
        <position position="324"/>
    </location>
</feature>
<organism evidence="2 3">
    <name type="scientific">Paramuricea clavata</name>
    <name type="common">Red gorgonian</name>
    <name type="synonym">Violescent sea-whip</name>
    <dbReference type="NCBI Taxonomy" id="317549"/>
    <lineage>
        <taxon>Eukaryota</taxon>
        <taxon>Metazoa</taxon>
        <taxon>Cnidaria</taxon>
        <taxon>Anthozoa</taxon>
        <taxon>Octocorallia</taxon>
        <taxon>Malacalcyonacea</taxon>
        <taxon>Plexauridae</taxon>
        <taxon>Paramuricea</taxon>
    </lineage>
</organism>
<dbReference type="Proteomes" id="UP001152795">
    <property type="component" value="Unassembled WGS sequence"/>
</dbReference>
<dbReference type="AlphaFoldDB" id="A0A7D9DSV1"/>
<gene>
    <name evidence="2" type="ORF">PACLA_8A032331</name>
</gene>
<keyword evidence="3" id="KW-1185">Reference proteome</keyword>
<feature type="domain" description="Polysaccharide lyase family 8 central" evidence="1">
    <location>
        <begin position="50"/>
        <end position="145"/>
    </location>
</feature>
<dbReference type="SUPFAM" id="SSF74650">
    <property type="entry name" value="Galactose mutarotase-like"/>
    <property type="match status" value="1"/>
</dbReference>
<dbReference type="InterPro" id="IPR011013">
    <property type="entry name" value="Gal_mutarotase_sf_dom"/>
</dbReference>
<dbReference type="InterPro" id="IPR003159">
    <property type="entry name" value="Lyase_8_central_dom"/>
</dbReference>
<evidence type="ECO:0000313" key="2">
    <source>
        <dbReference type="EMBL" id="CAB3993243.1"/>
    </source>
</evidence>
<dbReference type="GO" id="GO:0005975">
    <property type="term" value="P:carbohydrate metabolic process"/>
    <property type="evidence" value="ECO:0007669"/>
    <property type="project" value="InterPro"/>
</dbReference>
<dbReference type="GO" id="GO:0016829">
    <property type="term" value="F:lyase activity"/>
    <property type="evidence" value="ECO:0007669"/>
    <property type="project" value="InterPro"/>
</dbReference>
<dbReference type="EMBL" id="CACRXK020002216">
    <property type="protein sequence ID" value="CAB3993243.1"/>
    <property type="molecule type" value="Genomic_DNA"/>
</dbReference>